<dbReference type="InterPro" id="IPR002888">
    <property type="entry name" value="2Fe-2S-bd"/>
</dbReference>
<dbReference type="SUPFAM" id="SSF54292">
    <property type="entry name" value="2Fe-2S ferredoxin-like"/>
    <property type="match status" value="1"/>
</dbReference>
<dbReference type="InterPro" id="IPR012675">
    <property type="entry name" value="Beta-grasp_dom_sf"/>
</dbReference>
<dbReference type="FunFam" id="1.10.150.120:FF:000003">
    <property type="entry name" value="Carbon monoxide dehydrogenase, small subunit"/>
    <property type="match status" value="1"/>
</dbReference>
<evidence type="ECO:0000256" key="3">
    <source>
        <dbReference type="ARBA" id="ARBA00023002"/>
    </source>
</evidence>
<dbReference type="InterPro" id="IPR036010">
    <property type="entry name" value="2Fe-2S_ferredoxin-like_sf"/>
</dbReference>
<reference evidence="7 8" key="1">
    <citation type="submission" date="2019-10" db="EMBL/GenBank/DDBJ databases">
        <title>Whole genome shotgun sequence of Acrocarpospora pleiomorpha NBRC 16267.</title>
        <authorList>
            <person name="Ichikawa N."/>
            <person name="Kimura A."/>
            <person name="Kitahashi Y."/>
            <person name="Komaki H."/>
            <person name="Oguchi A."/>
        </authorList>
    </citation>
    <scope>NUCLEOTIDE SEQUENCE [LARGE SCALE GENOMIC DNA]</scope>
    <source>
        <strain evidence="7 8">NBRC 16267</strain>
    </source>
</reference>
<feature type="domain" description="2Fe-2S ferredoxin-type" evidence="6">
    <location>
        <begin position="1"/>
        <end position="77"/>
    </location>
</feature>
<dbReference type="Gene3D" id="1.10.150.120">
    <property type="entry name" value="[2Fe-2S]-binding domain"/>
    <property type="match status" value="1"/>
</dbReference>
<keyword evidence="4" id="KW-0408">Iron</keyword>
<dbReference type="InterPro" id="IPR006058">
    <property type="entry name" value="2Fe2S_fd_BS"/>
</dbReference>
<dbReference type="RefSeq" id="WP_155349224.1">
    <property type="nucleotide sequence ID" value="NZ_BAAAHM010000041.1"/>
</dbReference>
<dbReference type="PROSITE" id="PS00197">
    <property type="entry name" value="2FE2S_FER_1"/>
    <property type="match status" value="1"/>
</dbReference>
<dbReference type="InterPro" id="IPR001041">
    <property type="entry name" value="2Fe-2S_ferredoxin-type"/>
</dbReference>
<evidence type="ECO:0000313" key="7">
    <source>
        <dbReference type="EMBL" id="GES24376.1"/>
    </source>
</evidence>
<evidence type="ECO:0000259" key="6">
    <source>
        <dbReference type="PROSITE" id="PS51085"/>
    </source>
</evidence>
<dbReference type="CDD" id="cd00207">
    <property type="entry name" value="fer2"/>
    <property type="match status" value="1"/>
</dbReference>
<dbReference type="Proteomes" id="UP000377595">
    <property type="component" value="Unassembled WGS sequence"/>
</dbReference>
<evidence type="ECO:0000256" key="4">
    <source>
        <dbReference type="ARBA" id="ARBA00023004"/>
    </source>
</evidence>
<dbReference type="InterPro" id="IPR036884">
    <property type="entry name" value="2Fe-2S-bd_dom_sf"/>
</dbReference>
<proteinExistence type="predicted"/>
<comment type="caution">
    <text evidence="7">The sequence shown here is derived from an EMBL/GenBank/DDBJ whole genome shotgun (WGS) entry which is preliminary data.</text>
</comment>
<dbReference type="EMBL" id="BLAF01000051">
    <property type="protein sequence ID" value="GES24376.1"/>
    <property type="molecule type" value="Genomic_DNA"/>
</dbReference>
<accession>A0A5M3XU17</accession>
<dbReference type="PROSITE" id="PS51085">
    <property type="entry name" value="2FE2S_FER_2"/>
    <property type="match status" value="1"/>
</dbReference>
<dbReference type="InterPro" id="IPR051452">
    <property type="entry name" value="Diverse_Oxidoreductases"/>
</dbReference>
<keyword evidence="2" id="KW-0479">Metal-binding</keyword>
<dbReference type="GO" id="GO:0046872">
    <property type="term" value="F:metal ion binding"/>
    <property type="evidence" value="ECO:0007669"/>
    <property type="project" value="UniProtKB-KW"/>
</dbReference>
<protein>
    <submittedName>
        <fullName evidence="7">(2Fe-2S)-binding protein</fullName>
    </submittedName>
</protein>
<keyword evidence="3" id="KW-0560">Oxidoreductase</keyword>
<gene>
    <name evidence="7" type="ORF">Aple_072750</name>
</gene>
<keyword evidence="5" id="KW-0411">Iron-sulfur</keyword>
<evidence type="ECO:0000256" key="2">
    <source>
        <dbReference type="ARBA" id="ARBA00022723"/>
    </source>
</evidence>
<dbReference type="Gene3D" id="3.10.20.30">
    <property type="match status" value="1"/>
</dbReference>
<dbReference type="OrthoDB" id="159930at2"/>
<dbReference type="PANTHER" id="PTHR44379:SF8">
    <property type="entry name" value="XANTHINE DEHYDROGENASE IRON-SULFUR-BINDING SUBUNIT XDHC-RELATED"/>
    <property type="match status" value="1"/>
</dbReference>
<dbReference type="AlphaFoldDB" id="A0A5M3XU17"/>
<keyword evidence="1" id="KW-0001">2Fe-2S</keyword>
<dbReference type="GO" id="GO:0016491">
    <property type="term" value="F:oxidoreductase activity"/>
    <property type="evidence" value="ECO:0007669"/>
    <property type="project" value="UniProtKB-KW"/>
</dbReference>
<evidence type="ECO:0000313" key="8">
    <source>
        <dbReference type="Proteomes" id="UP000377595"/>
    </source>
</evidence>
<sequence length="155" mass="16691">MLISVEVNGEVVTWDVDPRETLVDAIRERARLTGTHVGCRSASCGACTLSLDGLTVKSCCLLAAEADGRTVRTVEDGRTPPEVDDIQEAFIAAQGMQCGYCTPGMVMSVRHLLAQNPDPSDDEIRRGLAGNLCRCTGYVNILKAVRAVRDARLGR</sequence>
<evidence type="ECO:0000256" key="5">
    <source>
        <dbReference type="ARBA" id="ARBA00023014"/>
    </source>
</evidence>
<dbReference type="PANTHER" id="PTHR44379">
    <property type="entry name" value="OXIDOREDUCTASE WITH IRON-SULFUR SUBUNIT"/>
    <property type="match status" value="1"/>
</dbReference>
<dbReference type="Pfam" id="PF00111">
    <property type="entry name" value="Fer2"/>
    <property type="match status" value="1"/>
</dbReference>
<name>A0A5M3XU17_9ACTN</name>
<keyword evidence="8" id="KW-1185">Reference proteome</keyword>
<organism evidence="7 8">
    <name type="scientific">Acrocarpospora pleiomorpha</name>
    <dbReference type="NCBI Taxonomy" id="90975"/>
    <lineage>
        <taxon>Bacteria</taxon>
        <taxon>Bacillati</taxon>
        <taxon>Actinomycetota</taxon>
        <taxon>Actinomycetes</taxon>
        <taxon>Streptosporangiales</taxon>
        <taxon>Streptosporangiaceae</taxon>
        <taxon>Acrocarpospora</taxon>
    </lineage>
</organism>
<evidence type="ECO:0000256" key="1">
    <source>
        <dbReference type="ARBA" id="ARBA00022714"/>
    </source>
</evidence>
<dbReference type="SUPFAM" id="SSF47741">
    <property type="entry name" value="CO dehydrogenase ISP C-domain like"/>
    <property type="match status" value="1"/>
</dbReference>
<dbReference type="Pfam" id="PF01799">
    <property type="entry name" value="Fer2_2"/>
    <property type="match status" value="1"/>
</dbReference>
<dbReference type="GO" id="GO:0051537">
    <property type="term" value="F:2 iron, 2 sulfur cluster binding"/>
    <property type="evidence" value="ECO:0007669"/>
    <property type="project" value="UniProtKB-KW"/>
</dbReference>